<evidence type="ECO:0000313" key="2">
    <source>
        <dbReference type="Proteomes" id="UP001054837"/>
    </source>
</evidence>
<keyword evidence="2" id="KW-1185">Reference proteome</keyword>
<comment type="caution">
    <text evidence="1">The sequence shown here is derived from an EMBL/GenBank/DDBJ whole genome shotgun (WGS) entry which is preliminary data.</text>
</comment>
<reference evidence="1 2" key="1">
    <citation type="submission" date="2021-06" db="EMBL/GenBank/DDBJ databases">
        <title>Caerostris darwini draft genome.</title>
        <authorList>
            <person name="Kono N."/>
            <person name="Arakawa K."/>
        </authorList>
    </citation>
    <scope>NUCLEOTIDE SEQUENCE [LARGE SCALE GENOMIC DNA]</scope>
</reference>
<accession>A0AAV4PIC1</accession>
<feature type="non-terminal residue" evidence="1">
    <location>
        <position position="1"/>
    </location>
</feature>
<dbReference type="Proteomes" id="UP001054837">
    <property type="component" value="Unassembled WGS sequence"/>
</dbReference>
<proteinExistence type="predicted"/>
<evidence type="ECO:0000313" key="1">
    <source>
        <dbReference type="EMBL" id="GIX96849.1"/>
    </source>
</evidence>
<protein>
    <submittedName>
        <fullName evidence="1">Uncharacterized protein</fullName>
    </submittedName>
</protein>
<dbReference type="EMBL" id="BPLQ01002979">
    <property type="protein sequence ID" value="GIX96849.1"/>
    <property type="molecule type" value="Genomic_DNA"/>
</dbReference>
<organism evidence="1 2">
    <name type="scientific">Caerostris darwini</name>
    <dbReference type="NCBI Taxonomy" id="1538125"/>
    <lineage>
        <taxon>Eukaryota</taxon>
        <taxon>Metazoa</taxon>
        <taxon>Ecdysozoa</taxon>
        <taxon>Arthropoda</taxon>
        <taxon>Chelicerata</taxon>
        <taxon>Arachnida</taxon>
        <taxon>Araneae</taxon>
        <taxon>Araneomorphae</taxon>
        <taxon>Entelegynae</taxon>
        <taxon>Araneoidea</taxon>
        <taxon>Araneidae</taxon>
        <taxon>Caerostris</taxon>
    </lineage>
</organism>
<sequence>GLLRKDPKLQLGFHNGQIPPFPNPNFPENFHEQSFLLNPGPRKLQTSQQRPSQHMSFNKGYKEAFVLIVYEIHFHSRHEKHFQTDPLTRDWNSSTSQPNPWRLLEIAFLFGCPPALRTKGTESLEVNSPIFQTLL</sequence>
<name>A0AAV4PIC1_9ARAC</name>
<dbReference type="AlphaFoldDB" id="A0AAV4PIC1"/>
<gene>
    <name evidence="1" type="ORF">CDAR_63941</name>
</gene>